<keyword evidence="14" id="KW-0282">Flagellum</keyword>
<dbReference type="SUPFAM" id="SSF48029">
    <property type="entry name" value="FliG"/>
    <property type="match status" value="2"/>
</dbReference>
<dbReference type="GO" id="GO:0071973">
    <property type="term" value="P:bacterial-type flagellum-dependent cell motility"/>
    <property type="evidence" value="ECO:0007669"/>
    <property type="project" value="InterPro"/>
</dbReference>
<feature type="domain" description="Flagellar motor switch protein FliG N-terminal" evidence="13">
    <location>
        <begin position="22"/>
        <end position="115"/>
    </location>
</feature>
<reference evidence="14 15" key="1">
    <citation type="submission" date="2017-05" db="EMBL/GenBank/DDBJ databases">
        <authorList>
            <person name="Song R."/>
            <person name="Chenine A.L."/>
            <person name="Ruprecht R.M."/>
        </authorList>
    </citation>
    <scope>NUCLEOTIDE SEQUENCE [LARGE SCALE GENOMIC DNA]</scope>
    <source>
        <strain evidence="14 15">CECT 8489</strain>
    </source>
</reference>
<evidence type="ECO:0000256" key="5">
    <source>
        <dbReference type="ARBA" id="ARBA00022475"/>
    </source>
</evidence>
<organism evidence="14 15">
    <name type="scientific">Boseongicola aestuarii</name>
    <dbReference type="NCBI Taxonomy" id="1470561"/>
    <lineage>
        <taxon>Bacteria</taxon>
        <taxon>Pseudomonadati</taxon>
        <taxon>Pseudomonadota</taxon>
        <taxon>Alphaproteobacteria</taxon>
        <taxon>Rhodobacterales</taxon>
        <taxon>Paracoccaceae</taxon>
        <taxon>Boseongicola</taxon>
    </lineage>
</organism>
<dbReference type="PRINTS" id="PR00954">
    <property type="entry name" value="FLGMOTORFLIG"/>
</dbReference>
<evidence type="ECO:0000256" key="4">
    <source>
        <dbReference type="ARBA" id="ARBA00021870"/>
    </source>
</evidence>
<dbReference type="Pfam" id="PF14842">
    <property type="entry name" value="FliG_N"/>
    <property type="match status" value="1"/>
</dbReference>
<dbReference type="GO" id="GO:0009425">
    <property type="term" value="C:bacterial-type flagellum basal body"/>
    <property type="evidence" value="ECO:0007669"/>
    <property type="project" value="UniProtKB-SubCell"/>
</dbReference>
<evidence type="ECO:0000259" key="12">
    <source>
        <dbReference type="Pfam" id="PF14841"/>
    </source>
</evidence>
<keyword evidence="14" id="KW-0969">Cilium</keyword>
<dbReference type="Pfam" id="PF01706">
    <property type="entry name" value="FliG_C"/>
    <property type="match status" value="1"/>
</dbReference>
<sequence length="349" mass="37189">MSLDLALANPLDLPGMASTSGLTGREKAAIVVRLLLSSGSVPAIADLPDSLQTELTLQLARMTPVDQNTVDAVAAEFADAIEKIGLSFPAGLEGALGLLEDVISASASSRVRRMSSDDYHGDPWDKIGTVDNDRLAQVLQNESIEVAAIVLSKLKVSKAAELLGLLPGDRARRITYAISLTGAVAPPMVRRVGIALAEQLDTRPVRAFSDGPVDRVGAILNYSPATVRNQVLDDLDAEDADFAEKVRKAIFTFANIKDRVAGRDIPRIQRDIDQSDLLTAIAGAQGEDIATVDFIMDNISQRLADSLRSEAAEKKGVTTADAEAAMMRIVNTVRALESSGEIFLVAKDE</sequence>
<protein>
    <recommendedName>
        <fullName evidence="4">Flagellar motor switch protein FliG</fullName>
    </recommendedName>
</protein>
<comment type="function">
    <text evidence="10">FliG is one of three proteins (FliG, FliN, FliM) that forms the rotor-mounted switch complex (C ring), located at the base of the basal body. This complex interacts with the CheY and CheZ chemotaxis proteins, in addition to contacting components of the motor that determine the direction of flagellar rotation.</text>
</comment>
<keyword evidence="6" id="KW-0145">Chemotaxis</keyword>
<dbReference type="GO" id="GO:0005886">
    <property type="term" value="C:plasma membrane"/>
    <property type="evidence" value="ECO:0007669"/>
    <property type="project" value="UniProtKB-SubCell"/>
</dbReference>
<evidence type="ECO:0000313" key="14">
    <source>
        <dbReference type="EMBL" id="SMX22386.1"/>
    </source>
</evidence>
<evidence type="ECO:0000256" key="9">
    <source>
        <dbReference type="ARBA" id="ARBA00023143"/>
    </source>
</evidence>
<dbReference type="InterPro" id="IPR032779">
    <property type="entry name" value="FliG_M"/>
</dbReference>
<gene>
    <name evidence="14" type="primary">fliG</name>
    <name evidence="14" type="ORF">BOA8489_00482</name>
</gene>
<evidence type="ECO:0000256" key="2">
    <source>
        <dbReference type="ARBA" id="ARBA00004413"/>
    </source>
</evidence>
<evidence type="ECO:0000256" key="3">
    <source>
        <dbReference type="ARBA" id="ARBA00010299"/>
    </source>
</evidence>
<evidence type="ECO:0000256" key="6">
    <source>
        <dbReference type="ARBA" id="ARBA00022500"/>
    </source>
</evidence>
<dbReference type="InterPro" id="IPR028263">
    <property type="entry name" value="FliG_N"/>
</dbReference>
<evidence type="ECO:0000259" key="11">
    <source>
        <dbReference type="Pfam" id="PF01706"/>
    </source>
</evidence>
<evidence type="ECO:0000256" key="1">
    <source>
        <dbReference type="ARBA" id="ARBA00004117"/>
    </source>
</evidence>
<dbReference type="PANTHER" id="PTHR30534">
    <property type="entry name" value="FLAGELLAR MOTOR SWITCH PROTEIN FLIG"/>
    <property type="match status" value="1"/>
</dbReference>
<dbReference type="Pfam" id="PF14841">
    <property type="entry name" value="FliG_M"/>
    <property type="match status" value="1"/>
</dbReference>
<keyword evidence="14" id="KW-0966">Cell projection</keyword>
<dbReference type="InterPro" id="IPR011002">
    <property type="entry name" value="FliG_a-hlx"/>
</dbReference>
<keyword evidence="7" id="KW-0283">Flagellar rotation</keyword>
<evidence type="ECO:0000256" key="10">
    <source>
        <dbReference type="ARBA" id="ARBA00025598"/>
    </source>
</evidence>
<feature type="domain" description="Flagellar motor switch protein FliG middle" evidence="12">
    <location>
        <begin position="133"/>
        <end position="202"/>
    </location>
</feature>
<proteinExistence type="inferred from homology"/>
<dbReference type="AlphaFoldDB" id="A0A238IVJ8"/>
<dbReference type="Proteomes" id="UP000201838">
    <property type="component" value="Unassembled WGS sequence"/>
</dbReference>
<dbReference type="EMBL" id="FXXQ01000001">
    <property type="protein sequence ID" value="SMX22386.1"/>
    <property type="molecule type" value="Genomic_DNA"/>
</dbReference>
<keyword evidence="5" id="KW-1003">Cell membrane</keyword>
<comment type="subcellular location">
    <subcellularLocation>
        <location evidence="1">Bacterial flagellum basal body</location>
    </subcellularLocation>
    <subcellularLocation>
        <location evidence="2">Cell membrane</location>
        <topology evidence="2">Peripheral membrane protein</topology>
        <orientation evidence="2">Cytoplasmic side</orientation>
    </subcellularLocation>
</comment>
<keyword evidence="9" id="KW-0975">Bacterial flagellum</keyword>
<keyword evidence="8" id="KW-0472">Membrane</keyword>
<evidence type="ECO:0000256" key="7">
    <source>
        <dbReference type="ARBA" id="ARBA00022779"/>
    </source>
</evidence>
<dbReference type="GO" id="GO:0006935">
    <property type="term" value="P:chemotaxis"/>
    <property type="evidence" value="ECO:0007669"/>
    <property type="project" value="UniProtKB-KW"/>
</dbReference>
<evidence type="ECO:0000313" key="15">
    <source>
        <dbReference type="Proteomes" id="UP000201838"/>
    </source>
</evidence>
<dbReference type="PANTHER" id="PTHR30534:SF0">
    <property type="entry name" value="FLAGELLAR MOTOR SWITCH PROTEIN FLIG"/>
    <property type="match status" value="1"/>
</dbReference>
<dbReference type="InterPro" id="IPR023087">
    <property type="entry name" value="Flg_Motor_Flig_C"/>
</dbReference>
<dbReference type="RefSeq" id="WP_245813628.1">
    <property type="nucleotide sequence ID" value="NZ_FXXQ01000001.1"/>
</dbReference>
<keyword evidence="15" id="KW-1185">Reference proteome</keyword>
<comment type="similarity">
    <text evidence="3">Belongs to the FliG family.</text>
</comment>
<evidence type="ECO:0000256" key="8">
    <source>
        <dbReference type="ARBA" id="ARBA00023136"/>
    </source>
</evidence>
<feature type="domain" description="Flagellar motor switch protein FliG C-terminal" evidence="11">
    <location>
        <begin position="234"/>
        <end position="344"/>
    </location>
</feature>
<dbReference type="Gene3D" id="1.10.220.30">
    <property type="match status" value="3"/>
</dbReference>
<evidence type="ECO:0000259" key="13">
    <source>
        <dbReference type="Pfam" id="PF14842"/>
    </source>
</evidence>
<dbReference type="InterPro" id="IPR000090">
    <property type="entry name" value="Flg_Motor_Flig"/>
</dbReference>
<name>A0A238IVJ8_9RHOB</name>
<accession>A0A238IVJ8</accession>
<dbReference type="GO" id="GO:0003774">
    <property type="term" value="F:cytoskeletal motor activity"/>
    <property type="evidence" value="ECO:0007669"/>
    <property type="project" value="InterPro"/>
</dbReference>